<sequence>MIRHSIRSSRSIALCFSLGVIAAVGIAGCTASEPGSDELPVEPSVQHQRITQDKIAALSEGQFLSLDLSENTVFAIDYAKAPVDYSRIKLSTSDGKEVLLETQMAAVENGDYGDYPAPVLREASDQRFRIASDPAYFGVLTQSELDQLKVDGYFYSETPPPAPESRPQSDDGCVHAVCEICVDNDTGGSPVTWEQGTYTCYLVEHTWC</sequence>
<protein>
    <recommendedName>
        <fullName evidence="4">Secreted protein</fullName>
    </recommendedName>
</protein>
<gene>
    <name evidence="2" type="ORF">SOCEGT47_005650</name>
</gene>
<organism evidence="2 3">
    <name type="scientific">Sorangium cellulosum</name>
    <name type="common">Polyangium cellulosum</name>
    <dbReference type="NCBI Taxonomy" id="56"/>
    <lineage>
        <taxon>Bacteria</taxon>
        <taxon>Pseudomonadati</taxon>
        <taxon>Myxococcota</taxon>
        <taxon>Polyangia</taxon>
        <taxon>Polyangiales</taxon>
        <taxon>Polyangiaceae</taxon>
        <taxon>Sorangium</taxon>
    </lineage>
</organism>
<feature type="signal peptide" evidence="1">
    <location>
        <begin position="1"/>
        <end position="22"/>
    </location>
</feature>
<evidence type="ECO:0000313" key="2">
    <source>
        <dbReference type="EMBL" id="AUX20102.1"/>
    </source>
</evidence>
<proteinExistence type="predicted"/>
<dbReference type="AlphaFoldDB" id="A0A4V0NCR6"/>
<keyword evidence="1" id="KW-0732">Signal</keyword>
<feature type="chain" id="PRO_5020402006" description="Secreted protein" evidence="1">
    <location>
        <begin position="23"/>
        <end position="208"/>
    </location>
</feature>
<dbReference type="EMBL" id="CP012670">
    <property type="protein sequence ID" value="AUX20102.1"/>
    <property type="molecule type" value="Genomic_DNA"/>
</dbReference>
<evidence type="ECO:0008006" key="4">
    <source>
        <dbReference type="Google" id="ProtNLM"/>
    </source>
</evidence>
<dbReference type="PROSITE" id="PS51257">
    <property type="entry name" value="PROKAR_LIPOPROTEIN"/>
    <property type="match status" value="1"/>
</dbReference>
<reference evidence="2 3" key="1">
    <citation type="submission" date="2015-09" db="EMBL/GenBank/DDBJ databases">
        <title>Sorangium comparison.</title>
        <authorList>
            <person name="Zaburannyi N."/>
            <person name="Bunk B."/>
            <person name="Overmann J."/>
            <person name="Mueller R."/>
        </authorList>
    </citation>
    <scope>NUCLEOTIDE SEQUENCE [LARGE SCALE GENOMIC DNA]</scope>
    <source>
        <strain evidence="2 3">So ceGT47</strain>
    </source>
</reference>
<accession>A0A4V0NCR6</accession>
<evidence type="ECO:0000256" key="1">
    <source>
        <dbReference type="SAM" id="SignalP"/>
    </source>
</evidence>
<dbReference type="RefSeq" id="WP_242515814.1">
    <property type="nucleotide sequence ID" value="NZ_CP012670.1"/>
</dbReference>
<evidence type="ECO:0000313" key="3">
    <source>
        <dbReference type="Proteomes" id="UP000295781"/>
    </source>
</evidence>
<dbReference type="Proteomes" id="UP000295781">
    <property type="component" value="Chromosome"/>
</dbReference>
<name>A0A4V0NCR6_SORCE</name>